<keyword evidence="6" id="KW-0720">Serine protease</keyword>
<comment type="function">
    <text evidence="6">Catalyzes the removal of dipeptides from the N-terminus of oligopeptides.</text>
</comment>
<keyword evidence="2 6" id="KW-0031">Aminopeptidase</keyword>
<dbReference type="RefSeq" id="WP_381423790.1">
    <property type="nucleotide sequence ID" value="NZ_JBHSDH010000013.1"/>
</dbReference>
<comment type="similarity">
    <text evidence="1 6">Belongs to the peptidase S46 family.</text>
</comment>
<dbReference type="InterPro" id="IPR043504">
    <property type="entry name" value="Peptidase_S1_PA_chymotrypsin"/>
</dbReference>
<evidence type="ECO:0000256" key="6">
    <source>
        <dbReference type="RuleBase" id="RU366067"/>
    </source>
</evidence>
<keyword evidence="3 6" id="KW-0645">Protease</keyword>
<comment type="caution">
    <text evidence="7">The sequence shown here is derived from an EMBL/GenBank/DDBJ whole genome shotgun (WGS) entry which is preliminary data.</text>
</comment>
<evidence type="ECO:0000313" key="8">
    <source>
        <dbReference type="Proteomes" id="UP001595887"/>
    </source>
</evidence>
<sequence>MPKIRPLFFTLSAATIAAAAAFAPAASAEEGMWTFDGFPTAKVKAEHGWAPDQKWLDRTRAAAVRLAGGCSASFVSPDGLILTNHHCVIGCLQDLSSADSDFVQNGFNAGDRLREKQCPGQQAEVVTSISDVTMDIKKAMGDAKGEALVKARDARISEIEASECPDRDKTRCQVVTLFGGGQYKLYQYRKYSDVRIAWAPEFNAAFFGGDPDNFNFPRYAMDGAFLRAYEGGKPASTPVHLKWNPRAPVDGEMTFVVGNPGSTQRGMTAAQRAFQREVALPDRLIQLSEFRGRLIEAMGTDPARLREGKDTLFGYENSFKALYGRMQALNNASFAAKLDASEADLKAKSAGKIDGDPWADIEQAVNAYRDFAKVEGQIDSSGGSALYGYARTLVRAAAEREKPNNERLPQYTESRLPLTEKRVLDPVPTYAWLEEMSLRFWLSKTREKLTTDHPDVQALLGKESPEGMAQRLVSGTKLADPAVRKALWDGGMEAIKASDDPLIQLALSQDARSRALRKQFEEVYEAPVTAAQAKLADARFAAYGDANYPDATFTLRISYGTVKGWRENGIDIPTRTVMGGTYDRATGAEPYVLAKAFAENEAKINKNATYDFVSTNDIIGGNSGSPVLDKEGTVIGAAFDGNIHSLGGNYGYDGELNRTVSVSTEAIQQGLEVLYPAPALVQELKGKK</sequence>
<evidence type="ECO:0000256" key="4">
    <source>
        <dbReference type="ARBA" id="ARBA00022729"/>
    </source>
</evidence>
<dbReference type="EC" id="3.4.14.-" evidence="6"/>
<dbReference type="SUPFAM" id="SSF50494">
    <property type="entry name" value="Trypsin-like serine proteases"/>
    <property type="match status" value="1"/>
</dbReference>
<gene>
    <name evidence="7" type="ORF">ACFOWX_10305</name>
</gene>
<evidence type="ECO:0000256" key="2">
    <source>
        <dbReference type="ARBA" id="ARBA00022438"/>
    </source>
</evidence>
<organism evidence="7 8">
    <name type="scientific">Sphingorhabdus arenilitoris</name>
    <dbReference type="NCBI Taxonomy" id="1490041"/>
    <lineage>
        <taxon>Bacteria</taxon>
        <taxon>Pseudomonadati</taxon>
        <taxon>Pseudomonadota</taxon>
        <taxon>Alphaproteobacteria</taxon>
        <taxon>Sphingomonadales</taxon>
        <taxon>Sphingomonadaceae</taxon>
        <taxon>Sphingorhabdus</taxon>
    </lineage>
</organism>
<dbReference type="Pfam" id="PF10459">
    <property type="entry name" value="Peptidase_S46"/>
    <property type="match status" value="1"/>
</dbReference>
<evidence type="ECO:0000256" key="3">
    <source>
        <dbReference type="ARBA" id="ARBA00022670"/>
    </source>
</evidence>
<dbReference type="PANTHER" id="PTHR38469">
    <property type="entry name" value="PERIPLASMIC PEPTIDASE SUBFAMILY S1B"/>
    <property type="match status" value="1"/>
</dbReference>
<dbReference type="EMBL" id="JBHSDH010000013">
    <property type="protein sequence ID" value="MFC4292803.1"/>
    <property type="molecule type" value="Genomic_DNA"/>
</dbReference>
<dbReference type="Gene3D" id="2.40.10.10">
    <property type="entry name" value="Trypsin-like serine proteases"/>
    <property type="match status" value="1"/>
</dbReference>
<feature type="signal peptide" evidence="6">
    <location>
        <begin position="1"/>
        <end position="28"/>
    </location>
</feature>
<dbReference type="InterPro" id="IPR019500">
    <property type="entry name" value="Pep_S46"/>
</dbReference>
<evidence type="ECO:0000256" key="5">
    <source>
        <dbReference type="ARBA" id="ARBA00022801"/>
    </source>
</evidence>
<protein>
    <recommendedName>
        <fullName evidence="6">Dipeptidyl-peptidase</fullName>
        <ecNumber evidence="6">3.4.14.-</ecNumber>
    </recommendedName>
</protein>
<evidence type="ECO:0000313" key="7">
    <source>
        <dbReference type="EMBL" id="MFC4292803.1"/>
    </source>
</evidence>
<feature type="chain" id="PRO_5044997950" description="Dipeptidyl-peptidase" evidence="6">
    <location>
        <begin position="29"/>
        <end position="688"/>
    </location>
</feature>
<reference evidence="8" key="1">
    <citation type="journal article" date="2019" name="Int. J. Syst. Evol. Microbiol.">
        <title>The Global Catalogue of Microorganisms (GCM) 10K type strain sequencing project: providing services to taxonomists for standard genome sequencing and annotation.</title>
        <authorList>
            <consortium name="The Broad Institute Genomics Platform"/>
            <consortium name="The Broad Institute Genome Sequencing Center for Infectious Disease"/>
            <person name="Wu L."/>
            <person name="Ma J."/>
        </authorList>
    </citation>
    <scope>NUCLEOTIDE SEQUENCE [LARGE SCALE GENOMIC DNA]</scope>
    <source>
        <strain evidence="8">CECT 8531</strain>
    </source>
</reference>
<keyword evidence="8" id="KW-1185">Reference proteome</keyword>
<evidence type="ECO:0000256" key="1">
    <source>
        <dbReference type="ARBA" id="ARBA00010491"/>
    </source>
</evidence>
<keyword evidence="4 6" id="KW-0732">Signal</keyword>
<dbReference type="Proteomes" id="UP001595887">
    <property type="component" value="Unassembled WGS sequence"/>
</dbReference>
<keyword evidence="5 6" id="KW-0378">Hydrolase</keyword>
<proteinExistence type="inferred from homology"/>
<accession>A0ABV8RHD4</accession>
<dbReference type="InterPro" id="IPR009003">
    <property type="entry name" value="Peptidase_S1_PA"/>
</dbReference>
<dbReference type="PANTHER" id="PTHR38469:SF1">
    <property type="entry name" value="PERIPLASMIC PEPTIDASE SUBFAMILY S1B"/>
    <property type="match status" value="1"/>
</dbReference>
<name>A0ABV8RHD4_9SPHN</name>